<dbReference type="EMBL" id="CAXJRC010000045">
    <property type="protein sequence ID" value="CAL2108449.1"/>
    <property type="molecule type" value="Genomic_DNA"/>
</dbReference>
<dbReference type="Pfam" id="PF12804">
    <property type="entry name" value="NTP_transf_3"/>
    <property type="match status" value="1"/>
</dbReference>
<dbReference type="SUPFAM" id="SSF53448">
    <property type="entry name" value="Nucleotide-diphospho-sugar transferases"/>
    <property type="match status" value="1"/>
</dbReference>
<evidence type="ECO:0000313" key="3">
    <source>
        <dbReference type="Proteomes" id="UP001497602"/>
    </source>
</evidence>
<proteinExistence type="predicted"/>
<keyword evidence="2" id="KW-0808">Transferase</keyword>
<dbReference type="EC" id="2.7.7.76" evidence="2"/>
<dbReference type="PANTHER" id="PTHR43777:SF1">
    <property type="entry name" value="MOLYBDENUM COFACTOR CYTIDYLYLTRANSFERASE"/>
    <property type="match status" value="1"/>
</dbReference>
<dbReference type="Gene3D" id="3.90.550.10">
    <property type="entry name" value="Spore Coat Polysaccharide Biosynthesis Protein SpsA, Chain A"/>
    <property type="match status" value="1"/>
</dbReference>
<evidence type="ECO:0000313" key="2">
    <source>
        <dbReference type="EMBL" id="CAL2108449.1"/>
    </source>
</evidence>
<dbReference type="CDD" id="cd04182">
    <property type="entry name" value="GT_2_like_f"/>
    <property type="match status" value="1"/>
</dbReference>
<gene>
    <name evidence="2" type="ORF">T190115A13A_80024</name>
</gene>
<evidence type="ECO:0000259" key="1">
    <source>
        <dbReference type="Pfam" id="PF12804"/>
    </source>
</evidence>
<feature type="domain" description="MobA-like NTP transferase" evidence="1">
    <location>
        <begin position="6"/>
        <end position="164"/>
    </location>
</feature>
<dbReference type="InterPro" id="IPR025877">
    <property type="entry name" value="MobA-like_NTP_Trfase"/>
</dbReference>
<comment type="caution">
    <text evidence="2">The sequence shown here is derived from an EMBL/GenBank/DDBJ whole genome shotgun (WGS) entry which is preliminary data.</text>
</comment>
<sequence>MKVAILILAAGTSSRMGRIKQVLPYKHTTLLGWTIEQVIAVKEADTFVVLGANMGLIKKSIDAYSITIIENKSYREGLSTSIVTGINTIEVNAFDKVLILLADQPKITTDYLKKLIEISKKNQAKIIASNYGDKIGVPAIFPKKYFSKLKELTGDKGAGKLLNTTLKSEVLSLLNSNLTDIDTLTNYHELLKG</sequence>
<name>A0ABP1FDM1_9FLAO</name>
<reference evidence="2 3" key="1">
    <citation type="submission" date="2024-05" db="EMBL/GenBank/DDBJ databases">
        <authorList>
            <person name="Duchaud E."/>
        </authorList>
    </citation>
    <scope>NUCLEOTIDE SEQUENCE [LARGE SCALE GENOMIC DNA]</scope>
    <source>
        <strain evidence="2">Ena-SAMPLE-TAB-13-05-2024-13:56:06:370-140305</strain>
    </source>
</reference>
<accession>A0ABP1FDM1</accession>
<organism evidence="2 3">
    <name type="scientific">Tenacibaculum vairaonense</name>
    <dbReference type="NCBI Taxonomy" id="3137860"/>
    <lineage>
        <taxon>Bacteria</taxon>
        <taxon>Pseudomonadati</taxon>
        <taxon>Bacteroidota</taxon>
        <taxon>Flavobacteriia</taxon>
        <taxon>Flavobacteriales</taxon>
        <taxon>Flavobacteriaceae</taxon>
        <taxon>Tenacibaculum</taxon>
    </lineage>
</organism>
<keyword evidence="2" id="KW-0548">Nucleotidyltransferase</keyword>
<protein>
    <submittedName>
        <fullName evidence="2">Molybdenum cofactor cytidylyltransferase</fullName>
        <ecNumber evidence="2">2.7.7.76</ecNumber>
    </submittedName>
</protein>
<dbReference type="InterPro" id="IPR029044">
    <property type="entry name" value="Nucleotide-diphossugar_trans"/>
</dbReference>
<dbReference type="Proteomes" id="UP001497602">
    <property type="component" value="Unassembled WGS sequence"/>
</dbReference>
<keyword evidence="3" id="KW-1185">Reference proteome</keyword>
<dbReference type="PANTHER" id="PTHR43777">
    <property type="entry name" value="MOLYBDENUM COFACTOR CYTIDYLYLTRANSFERASE"/>
    <property type="match status" value="1"/>
</dbReference>
<dbReference type="GO" id="GO:0061602">
    <property type="term" value="F:molybdenum cofactor cytidylyltransferase activity"/>
    <property type="evidence" value="ECO:0007669"/>
    <property type="project" value="UniProtKB-EC"/>
</dbReference>
<dbReference type="RefSeq" id="WP_348740052.1">
    <property type="nucleotide sequence ID" value="NZ_CAXJRC010000045.1"/>
</dbReference>